<keyword evidence="11" id="KW-0645">Protease</keyword>
<evidence type="ECO:0000256" key="5">
    <source>
        <dbReference type="ARBA" id="ARBA00022984"/>
    </source>
</evidence>
<evidence type="ECO:0000259" key="10">
    <source>
        <dbReference type="Pfam" id="PF00768"/>
    </source>
</evidence>
<dbReference type="GO" id="GO:0009002">
    <property type="term" value="F:serine-type D-Ala-D-Ala carboxypeptidase activity"/>
    <property type="evidence" value="ECO:0007669"/>
    <property type="project" value="InterPro"/>
</dbReference>
<protein>
    <submittedName>
        <fullName evidence="11">D-alanyl-D-alanine carboxypeptidase</fullName>
    </submittedName>
</protein>
<evidence type="ECO:0000256" key="9">
    <source>
        <dbReference type="RuleBase" id="RU004016"/>
    </source>
</evidence>
<evidence type="ECO:0000256" key="6">
    <source>
        <dbReference type="ARBA" id="ARBA00023316"/>
    </source>
</evidence>
<keyword evidence="4" id="KW-0133">Cell shape</keyword>
<keyword evidence="12" id="KW-1185">Reference proteome</keyword>
<dbReference type="PANTHER" id="PTHR21581">
    <property type="entry name" value="D-ALANYL-D-ALANINE CARBOXYPEPTIDASE"/>
    <property type="match status" value="1"/>
</dbReference>
<dbReference type="GO" id="GO:0006508">
    <property type="term" value="P:proteolysis"/>
    <property type="evidence" value="ECO:0007669"/>
    <property type="project" value="InterPro"/>
</dbReference>
<gene>
    <name evidence="11" type="ORF">D8M06_02550</name>
</gene>
<dbReference type="GO" id="GO:0008360">
    <property type="term" value="P:regulation of cell shape"/>
    <property type="evidence" value="ECO:0007669"/>
    <property type="project" value="UniProtKB-KW"/>
</dbReference>
<organism evidence="11 12">
    <name type="scientific">Oceanobacillus halophilus</name>
    <dbReference type="NCBI Taxonomy" id="930130"/>
    <lineage>
        <taxon>Bacteria</taxon>
        <taxon>Bacillati</taxon>
        <taxon>Bacillota</taxon>
        <taxon>Bacilli</taxon>
        <taxon>Bacillales</taxon>
        <taxon>Bacillaceae</taxon>
        <taxon>Oceanobacillus</taxon>
    </lineage>
</organism>
<dbReference type="GO" id="GO:0009252">
    <property type="term" value="P:peptidoglycan biosynthetic process"/>
    <property type="evidence" value="ECO:0007669"/>
    <property type="project" value="UniProtKB-KW"/>
</dbReference>
<feature type="binding site" evidence="8">
    <location>
        <position position="217"/>
    </location>
    <ligand>
        <name>substrate</name>
    </ligand>
</feature>
<dbReference type="Gene3D" id="2.30.140.30">
    <property type="match status" value="1"/>
</dbReference>
<evidence type="ECO:0000256" key="4">
    <source>
        <dbReference type="ARBA" id="ARBA00022960"/>
    </source>
</evidence>
<reference evidence="11 12" key="1">
    <citation type="journal article" date="2016" name="Int. J. Syst. Evol. Microbiol.">
        <title>Oceanobacillus halophilus sp. nov., a novel moderately halophilic bacterium from a hypersaline lake.</title>
        <authorList>
            <person name="Amoozegar M.A."/>
            <person name="Bagheri M."/>
            <person name="Makhdoumi A."/>
            <person name="Nikou M.M."/>
            <person name="Fazeli S.A.S."/>
            <person name="Schumann P."/>
            <person name="Sproer C."/>
            <person name="Sanchez-Porro C."/>
            <person name="Ventosa A."/>
        </authorList>
    </citation>
    <scope>NUCLEOTIDE SEQUENCE [LARGE SCALE GENOMIC DNA]</scope>
    <source>
        <strain evidence="11 12">DSM 23996</strain>
    </source>
</reference>
<dbReference type="EMBL" id="RBZP01000001">
    <property type="protein sequence ID" value="RKQ37703.1"/>
    <property type="molecule type" value="Genomic_DNA"/>
</dbReference>
<evidence type="ECO:0000256" key="7">
    <source>
        <dbReference type="PIRSR" id="PIRSR618044-1"/>
    </source>
</evidence>
<comment type="caution">
    <text evidence="11">The sequence shown here is derived from an EMBL/GenBank/DDBJ whole genome shotgun (WGS) entry which is preliminary data.</text>
</comment>
<feature type="active site" evidence="7">
    <location>
        <position position="113"/>
    </location>
</feature>
<name>A0A495AD22_9BACI</name>
<evidence type="ECO:0000256" key="8">
    <source>
        <dbReference type="PIRSR" id="PIRSR618044-2"/>
    </source>
</evidence>
<keyword evidence="2" id="KW-0732">Signal</keyword>
<dbReference type="InterPro" id="IPR001967">
    <property type="entry name" value="Peptidase_S11_N"/>
</dbReference>
<keyword evidence="5" id="KW-0573">Peptidoglycan synthesis</keyword>
<feature type="active site" description="Acyl-ester intermediate" evidence="7">
    <location>
        <position position="58"/>
    </location>
</feature>
<evidence type="ECO:0000256" key="2">
    <source>
        <dbReference type="ARBA" id="ARBA00022729"/>
    </source>
</evidence>
<dbReference type="Gene3D" id="3.40.710.10">
    <property type="entry name" value="DD-peptidase/beta-lactamase superfamily"/>
    <property type="match status" value="1"/>
</dbReference>
<dbReference type="PRINTS" id="PR00725">
    <property type="entry name" value="DADACBPTASE1"/>
</dbReference>
<dbReference type="PANTHER" id="PTHR21581:SF33">
    <property type="entry name" value="D-ALANYL-D-ALANINE CARBOXYPEPTIDASE DACB"/>
    <property type="match status" value="1"/>
</dbReference>
<dbReference type="Pfam" id="PF00768">
    <property type="entry name" value="Peptidase_S11"/>
    <property type="match status" value="1"/>
</dbReference>
<dbReference type="RefSeq" id="WP_121202780.1">
    <property type="nucleotide sequence ID" value="NZ_RBZP01000001.1"/>
</dbReference>
<evidence type="ECO:0000313" key="12">
    <source>
        <dbReference type="Proteomes" id="UP000269301"/>
    </source>
</evidence>
<dbReference type="InterPro" id="IPR012338">
    <property type="entry name" value="Beta-lactam/transpept-like"/>
</dbReference>
<evidence type="ECO:0000256" key="3">
    <source>
        <dbReference type="ARBA" id="ARBA00022801"/>
    </source>
</evidence>
<keyword evidence="3" id="KW-0378">Hydrolase</keyword>
<keyword evidence="6" id="KW-0961">Cell wall biogenesis/degradation</keyword>
<evidence type="ECO:0000256" key="1">
    <source>
        <dbReference type="ARBA" id="ARBA00007164"/>
    </source>
</evidence>
<dbReference type="Proteomes" id="UP000269301">
    <property type="component" value="Unassembled WGS sequence"/>
</dbReference>
<feature type="domain" description="Peptidase S11 D-alanyl-D-alanine carboxypeptidase A N-terminal" evidence="10">
    <location>
        <begin position="24"/>
        <end position="247"/>
    </location>
</feature>
<dbReference type="SUPFAM" id="SSF56601">
    <property type="entry name" value="beta-lactamase/transpeptidase-like"/>
    <property type="match status" value="1"/>
</dbReference>
<comment type="similarity">
    <text evidence="1 9">Belongs to the peptidase S11 family.</text>
</comment>
<dbReference type="AlphaFoldDB" id="A0A495AD22"/>
<feature type="active site" description="Proton acceptor" evidence="7">
    <location>
        <position position="61"/>
    </location>
</feature>
<sequence length="370" mass="41632">MKIKYVMLIVLLLIVQLIYPTKGQAAPGVSANNAVLIEKSTGRVLFEKNAHNQQSIASITKIMTAIIAIESGKMDEKATVSRNAIYTEGSSIYLEQGEKMTIRDLVYGLMLRSGNDAAVAIAEHVGGSVEGFAFLMNEKANWLGMNNTHFDNPHGLDSDSHYSSAYDMAMLMRYAMENAEFREITAAKSYKSEDRTYSWQNKNKLLTQFYEYCIGGKTGYTKATGRTLVSAASKDGMELIAVTLDAPSDWKDHMGMFDWAFDNYDMESIVEEGPVKFNLINLDESAAGYVRETLNYPLTDEEKKNLTWKNYILNNLNDLEKPDSTIIGKTVFYLENEKILETPIHKDNPEPERPNFISNLVSFYQKVTGM</sequence>
<evidence type="ECO:0000313" key="11">
    <source>
        <dbReference type="EMBL" id="RKQ37703.1"/>
    </source>
</evidence>
<dbReference type="OrthoDB" id="9791132at2"/>
<dbReference type="GO" id="GO:0071555">
    <property type="term" value="P:cell wall organization"/>
    <property type="evidence" value="ECO:0007669"/>
    <property type="project" value="UniProtKB-KW"/>
</dbReference>
<proteinExistence type="inferred from homology"/>
<keyword evidence="11" id="KW-0121">Carboxypeptidase</keyword>
<accession>A0A495AD22</accession>
<dbReference type="InterPro" id="IPR018044">
    <property type="entry name" value="Peptidase_S11"/>
</dbReference>